<protein>
    <submittedName>
        <fullName evidence="2">Uncharacterized protein</fullName>
    </submittedName>
</protein>
<reference evidence="2 3" key="1">
    <citation type="submission" date="2019-01" db="EMBL/GenBank/DDBJ databases">
        <title>Coherence of Microcystis species and biogeography revealed through population genomics.</title>
        <authorList>
            <person name="Perez-Carrascal O.M."/>
            <person name="Terrat Y."/>
            <person name="Giani A."/>
            <person name="Fortin N."/>
            <person name="Tromas N."/>
            <person name="Shapiro B.J."/>
        </authorList>
    </citation>
    <scope>NUCLEOTIDE SEQUENCE [LARGE SCALE GENOMIC DNA]</scope>
    <source>
        <strain evidence="2">Ma_SC_T_19800800_S464</strain>
    </source>
</reference>
<name>A0A552DL66_MICAE</name>
<dbReference type="AlphaFoldDB" id="A0A552DL66"/>
<proteinExistence type="predicted"/>
<dbReference type="Proteomes" id="UP000319313">
    <property type="component" value="Unassembled WGS sequence"/>
</dbReference>
<sequence length="69" mass="7695">MEPYQVTKNRISLISVCLGIADLLFNWGLNHQEWLGLAEKVRAKHSDRKSTVSPIGYCPNASPLQDAGR</sequence>
<dbReference type="EMBL" id="SFBL01000161">
    <property type="protein sequence ID" value="TRU22918.1"/>
    <property type="molecule type" value="Genomic_DNA"/>
</dbReference>
<organism evidence="2 3">
    <name type="scientific">Microcystis aeruginosa Ma_SC_T_19800800_S464</name>
    <dbReference type="NCBI Taxonomy" id="2486257"/>
    <lineage>
        <taxon>Bacteria</taxon>
        <taxon>Bacillati</taxon>
        <taxon>Cyanobacteriota</taxon>
        <taxon>Cyanophyceae</taxon>
        <taxon>Oscillatoriophycideae</taxon>
        <taxon>Chroococcales</taxon>
        <taxon>Microcystaceae</taxon>
        <taxon>Microcystis</taxon>
    </lineage>
</organism>
<gene>
    <name evidence="2" type="ORF">EWV81_17230</name>
</gene>
<comment type="caution">
    <text evidence="2">The sequence shown here is derived from an EMBL/GenBank/DDBJ whole genome shotgun (WGS) entry which is preliminary data.</text>
</comment>
<evidence type="ECO:0000313" key="3">
    <source>
        <dbReference type="Proteomes" id="UP000319313"/>
    </source>
</evidence>
<evidence type="ECO:0000313" key="2">
    <source>
        <dbReference type="EMBL" id="TRU22918.1"/>
    </source>
</evidence>
<evidence type="ECO:0000256" key="1">
    <source>
        <dbReference type="SAM" id="MobiDB-lite"/>
    </source>
</evidence>
<feature type="region of interest" description="Disordered" evidence="1">
    <location>
        <begin position="48"/>
        <end position="69"/>
    </location>
</feature>
<accession>A0A552DL66</accession>